<dbReference type="EMBL" id="JARKNE010000013">
    <property type="protein sequence ID" value="KAK5770447.1"/>
    <property type="molecule type" value="Genomic_DNA"/>
</dbReference>
<organism evidence="1 2">
    <name type="scientific">Gossypium arboreum</name>
    <name type="common">Tree cotton</name>
    <name type="synonym">Gossypium nanking</name>
    <dbReference type="NCBI Taxonomy" id="29729"/>
    <lineage>
        <taxon>Eukaryota</taxon>
        <taxon>Viridiplantae</taxon>
        <taxon>Streptophyta</taxon>
        <taxon>Embryophyta</taxon>
        <taxon>Tracheophyta</taxon>
        <taxon>Spermatophyta</taxon>
        <taxon>Magnoliopsida</taxon>
        <taxon>eudicotyledons</taxon>
        <taxon>Gunneridae</taxon>
        <taxon>Pentapetalae</taxon>
        <taxon>rosids</taxon>
        <taxon>malvids</taxon>
        <taxon>Malvales</taxon>
        <taxon>Malvaceae</taxon>
        <taxon>Malvoideae</taxon>
        <taxon>Gossypium</taxon>
    </lineage>
</organism>
<sequence length="98" mass="10912">MENTYRLVAVEDGDATEGTLDSYAADARGEGNGGDGLRCTGRRRWRGWFAMHGEKAMKEMGCNAQGDLGENLPIWGIWRFLNLGKLGFQNRGKQDEMV</sequence>
<gene>
    <name evidence="1" type="ORF">PVK06_046597</name>
</gene>
<comment type="caution">
    <text evidence="1">The sequence shown here is derived from an EMBL/GenBank/DDBJ whole genome shotgun (WGS) entry which is preliminary data.</text>
</comment>
<reference evidence="1 2" key="1">
    <citation type="submission" date="2023-03" db="EMBL/GenBank/DDBJ databases">
        <title>WGS of Gossypium arboreum.</title>
        <authorList>
            <person name="Yu D."/>
        </authorList>
    </citation>
    <scope>NUCLEOTIDE SEQUENCE [LARGE SCALE GENOMIC DNA]</scope>
    <source>
        <tissue evidence="1">Leaf</tissue>
    </source>
</reference>
<proteinExistence type="predicted"/>
<evidence type="ECO:0000313" key="2">
    <source>
        <dbReference type="Proteomes" id="UP001358586"/>
    </source>
</evidence>
<name>A0ABR0MCX6_GOSAR</name>
<accession>A0ABR0MCX6</accession>
<evidence type="ECO:0000313" key="1">
    <source>
        <dbReference type="EMBL" id="KAK5770447.1"/>
    </source>
</evidence>
<dbReference type="Proteomes" id="UP001358586">
    <property type="component" value="Chromosome 13"/>
</dbReference>
<protein>
    <submittedName>
        <fullName evidence="1">Uncharacterized protein</fullName>
    </submittedName>
</protein>
<keyword evidence="2" id="KW-1185">Reference proteome</keyword>